<comment type="caution">
    <text evidence="6">The sequence shown here is derived from an EMBL/GenBank/DDBJ whole genome shotgun (WGS) entry which is preliminary data.</text>
</comment>
<dbReference type="PANTHER" id="PTHR24301">
    <property type="entry name" value="THROMBOXANE-A SYNTHASE"/>
    <property type="match status" value="1"/>
</dbReference>
<evidence type="ECO:0000313" key="6">
    <source>
        <dbReference type="EMBL" id="KAF0384732.1"/>
    </source>
</evidence>
<keyword evidence="7" id="KW-1185">Reference proteome</keyword>
<dbReference type="OrthoDB" id="1470350at2759"/>
<dbReference type="InterPro" id="IPR001128">
    <property type="entry name" value="Cyt_P450"/>
</dbReference>
<dbReference type="SUPFAM" id="SSF48264">
    <property type="entry name" value="Cytochrome P450"/>
    <property type="match status" value="1"/>
</dbReference>
<accession>A0A8H3WZ96</accession>
<protein>
    <submittedName>
        <fullName evidence="6">Cytochrome P450</fullName>
    </submittedName>
</protein>
<feature type="transmembrane region" description="Helical" evidence="5">
    <location>
        <begin position="12"/>
        <end position="30"/>
    </location>
</feature>
<dbReference type="GO" id="GO:0020037">
    <property type="term" value="F:heme binding"/>
    <property type="evidence" value="ECO:0007669"/>
    <property type="project" value="InterPro"/>
</dbReference>
<dbReference type="AlphaFoldDB" id="A0A8H3WZ96"/>
<comment type="similarity">
    <text evidence="4">Belongs to the cytochrome P450 family.</text>
</comment>
<comment type="cofactor">
    <cofactor evidence="3">
        <name>heme</name>
        <dbReference type="ChEBI" id="CHEBI:30413"/>
    </cofactor>
</comment>
<keyword evidence="5" id="KW-0812">Transmembrane</keyword>
<keyword evidence="4" id="KW-0503">Monooxygenase</keyword>
<dbReference type="PRINTS" id="PR00385">
    <property type="entry name" value="P450"/>
</dbReference>
<evidence type="ECO:0000256" key="3">
    <source>
        <dbReference type="PIRSR" id="PIRSR602401-1"/>
    </source>
</evidence>
<dbReference type="GO" id="GO:0005506">
    <property type="term" value="F:iron ion binding"/>
    <property type="evidence" value="ECO:0007669"/>
    <property type="project" value="InterPro"/>
</dbReference>
<dbReference type="InterPro" id="IPR017972">
    <property type="entry name" value="Cyt_P450_CS"/>
</dbReference>
<dbReference type="EMBL" id="WTPW01002366">
    <property type="protein sequence ID" value="KAF0384732.1"/>
    <property type="molecule type" value="Genomic_DNA"/>
</dbReference>
<feature type="binding site" description="axial binding residue" evidence="3">
    <location>
        <position position="492"/>
    </location>
    <ligand>
        <name>heme</name>
        <dbReference type="ChEBI" id="CHEBI:30413"/>
    </ligand>
    <ligandPart>
        <name>Fe</name>
        <dbReference type="ChEBI" id="CHEBI:18248"/>
    </ligandPart>
</feature>
<keyword evidence="5" id="KW-0472">Membrane</keyword>
<keyword evidence="5" id="KW-1133">Transmembrane helix</keyword>
<sequence>MPISILSFGLSDILSLLIVIIIGYVTQFYYRYFTRINPLPGPIPLPIFGNVLQKGGYNLADWYTLLNKKYGDIFEVYFAGERKIVLTRPDLIEKINNNSTKTKYPNRFEDTEGLIEYGIGAGVGNNNEPKSWRFNRQFFTQALFSSKFEHLAIEWTNELWKEIESYWNNIDENKEINLIKWMHRITNEIIFKTTTGVKNNAVAAYYYTIFVPEKIKSLNENEQELMKSSEDLVQSIHNYMDGVGYFFILNKFIRNNIPFIRGKIKNLLKNKEKLFDLVGKIVKERRIEIENTPLDQPLRHDFLTSHITTNTPRDINIINHSETSDILRPMNDKEIVDNIFEAITAGTESAANMFCFIVYYLEHNPEVKKRLRQEFDKIFGNDLTRPVTPKDIEELQYCEAVIKEVNRHRPVAFIIGRVSTESDNIGGYEWPEGSVFHMHFDSIMKNKNYWTYPEKFDPDRFYKVEESKDKYLLEKKKMKNTYSMFGGGIRICPGRKLAMTELKCLITLAYRSYDFDLVDINAPLKYDADFITSCRELLVKIKPRKF</sequence>
<evidence type="ECO:0000256" key="5">
    <source>
        <dbReference type="SAM" id="Phobius"/>
    </source>
</evidence>
<dbReference type="PRINTS" id="PR00463">
    <property type="entry name" value="EP450I"/>
</dbReference>
<dbReference type="InterPro" id="IPR002401">
    <property type="entry name" value="Cyt_P450_E_grp-I"/>
</dbReference>
<evidence type="ECO:0000256" key="4">
    <source>
        <dbReference type="RuleBase" id="RU000461"/>
    </source>
</evidence>
<dbReference type="Pfam" id="PF00067">
    <property type="entry name" value="p450"/>
    <property type="match status" value="1"/>
</dbReference>
<keyword evidence="3 4" id="KW-0349">Heme</keyword>
<reference evidence="6 7" key="1">
    <citation type="journal article" date="2019" name="Environ. Microbiol.">
        <title>At the nexus of three kingdoms: the genome of the mycorrhizal fungus Gigaspora margarita provides insights into plant, endobacterial and fungal interactions.</title>
        <authorList>
            <person name="Venice F."/>
            <person name="Ghignone S."/>
            <person name="Salvioli di Fossalunga A."/>
            <person name="Amselem J."/>
            <person name="Novero M."/>
            <person name="Xianan X."/>
            <person name="Sedzielewska Toro K."/>
            <person name="Morin E."/>
            <person name="Lipzen A."/>
            <person name="Grigoriev I.V."/>
            <person name="Henrissat B."/>
            <person name="Martin F.M."/>
            <person name="Bonfante P."/>
        </authorList>
    </citation>
    <scope>NUCLEOTIDE SEQUENCE [LARGE SCALE GENOMIC DNA]</scope>
    <source>
        <strain evidence="6 7">BEG34</strain>
    </source>
</reference>
<keyword evidence="1 3" id="KW-0479">Metal-binding</keyword>
<keyword evidence="2 3" id="KW-0408">Iron</keyword>
<evidence type="ECO:0000256" key="2">
    <source>
        <dbReference type="ARBA" id="ARBA00023004"/>
    </source>
</evidence>
<dbReference type="GO" id="GO:0004497">
    <property type="term" value="F:monooxygenase activity"/>
    <property type="evidence" value="ECO:0007669"/>
    <property type="project" value="UniProtKB-KW"/>
</dbReference>
<dbReference type="PROSITE" id="PS00086">
    <property type="entry name" value="CYTOCHROME_P450"/>
    <property type="match status" value="1"/>
</dbReference>
<dbReference type="GO" id="GO:0016705">
    <property type="term" value="F:oxidoreductase activity, acting on paired donors, with incorporation or reduction of molecular oxygen"/>
    <property type="evidence" value="ECO:0007669"/>
    <property type="project" value="InterPro"/>
</dbReference>
<dbReference type="PANTHER" id="PTHR24301:SF2">
    <property type="entry name" value="THROMBOXANE-A SYNTHASE"/>
    <property type="match status" value="1"/>
</dbReference>
<keyword evidence="4" id="KW-0560">Oxidoreductase</keyword>
<evidence type="ECO:0000313" key="7">
    <source>
        <dbReference type="Proteomes" id="UP000439903"/>
    </source>
</evidence>
<dbReference type="InterPro" id="IPR036396">
    <property type="entry name" value="Cyt_P450_sf"/>
</dbReference>
<gene>
    <name evidence="6" type="ORF">F8M41_011554</name>
</gene>
<dbReference type="Proteomes" id="UP000439903">
    <property type="component" value="Unassembled WGS sequence"/>
</dbReference>
<organism evidence="6 7">
    <name type="scientific">Gigaspora margarita</name>
    <dbReference type="NCBI Taxonomy" id="4874"/>
    <lineage>
        <taxon>Eukaryota</taxon>
        <taxon>Fungi</taxon>
        <taxon>Fungi incertae sedis</taxon>
        <taxon>Mucoromycota</taxon>
        <taxon>Glomeromycotina</taxon>
        <taxon>Glomeromycetes</taxon>
        <taxon>Diversisporales</taxon>
        <taxon>Gigasporaceae</taxon>
        <taxon>Gigaspora</taxon>
    </lineage>
</organism>
<dbReference type="Gene3D" id="1.10.630.10">
    <property type="entry name" value="Cytochrome P450"/>
    <property type="match status" value="1"/>
</dbReference>
<evidence type="ECO:0000256" key="1">
    <source>
        <dbReference type="ARBA" id="ARBA00022723"/>
    </source>
</evidence>
<dbReference type="CDD" id="cd00302">
    <property type="entry name" value="cytochrome_P450"/>
    <property type="match status" value="1"/>
</dbReference>
<name>A0A8H3WZ96_GIGMA</name>
<proteinExistence type="inferred from homology"/>